<evidence type="ECO:0000313" key="2">
    <source>
        <dbReference type="EMBL" id="EGZ19214.1"/>
    </source>
</evidence>
<dbReference type="AlphaFoldDB" id="G4ZAL7"/>
<accession>G4ZAL7</accession>
<feature type="compositionally biased region" description="Basic and acidic residues" evidence="1">
    <location>
        <begin position="125"/>
        <end position="138"/>
    </location>
</feature>
<feature type="compositionally biased region" description="Basic residues" evidence="1">
    <location>
        <begin position="139"/>
        <end position="152"/>
    </location>
</feature>
<feature type="region of interest" description="Disordered" evidence="1">
    <location>
        <begin position="673"/>
        <end position="729"/>
    </location>
</feature>
<dbReference type="KEGG" id="psoj:PHYSODRAFT_557059"/>
<feature type="compositionally biased region" description="Polar residues" evidence="1">
    <location>
        <begin position="713"/>
        <end position="725"/>
    </location>
</feature>
<feature type="compositionally biased region" description="Acidic residues" evidence="1">
    <location>
        <begin position="679"/>
        <end position="696"/>
    </location>
</feature>
<dbReference type="InParanoid" id="G4ZAL7"/>
<organism evidence="2 3">
    <name type="scientific">Phytophthora sojae (strain P6497)</name>
    <name type="common">Soybean stem and root rot agent</name>
    <name type="synonym">Phytophthora megasperma f. sp. glycines</name>
    <dbReference type="NCBI Taxonomy" id="1094619"/>
    <lineage>
        <taxon>Eukaryota</taxon>
        <taxon>Sar</taxon>
        <taxon>Stramenopiles</taxon>
        <taxon>Oomycota</taxon>
        <taxon>Peronosporomycetes</taxon>
        <taxon>Peronosporales</taxon>
        <taxon>Peronosporaceae</taxon>
        <taxon>Phytophthora</taxon>
    </lineage>
</organism>
<dbReference type="GeneID" id="20663210"/>
<keyword evidence="3" id="KW-1185">Reference proteome</keyword>
<protein>
    <recommendedName>
        <fullName evidence="4">HAT C-terminal dimerisation domain-containing protein</fullName>
    </recommendedName>
</protein>
<evidence type="ECO:0000256" key="1">
    <source>
        <dbReference type="SAM" id="MobiDB-lite"/>
    </source>
</evidence>
<feature type="region of interest" description="Disordered" evidence="1">
    <location>
        <begin position="125"/>
        <end position="168"/>
    </location>
</feature>
<proteinExistence type="predicted"/>
<reference evidence="2 3" key="1">
    <citation type="journal article" date="2006" name="Science">
        <title>Phytophthora genome sequences uncover evolutionary origins and mechanisms of pathogenesis.</title>
        <authorList>
            <person name="Tyler B.M."/>
            <person name="Tripathy S."/>
            <person name="Zhang X."/>
            <person name="Dehal P."/>
            <person name="Jiang R.H."/>
            <person name="Aerts A."/>
            <person name="Arredondo F.D."/>
            <person name="Baxter L."/>
            <person name="Bensasson D."/>
            <person name="Beynon J.L."/>
            <person name="Chapman J."/>
            <person name="Damasceno C.M."/>
            <person name="Dorrance A.E."/>
            <person name="Dou D."/>
            <person name="Dickerman A.W."/>
            <person name="Dubchak I.L."/>
            <person name="Garbelotto M."/>
            <person name="Gijzen M."/>
            <person name="Gordon S.G."/>
            <person name="Govers F."/>
            <person name="Grunwald N.J."/>
            <person name="Huang W."/>
            <person name="Ivors K.L."/>
            <person name="Jones R.W."/>
            <person name="Kamoun S."/>
            <person name="Krampis K."/>
            <person name="Lamour K.H."/>
            <person name="Lee M.K."/>
            <person name="McDonald W.H."/>
            <person name="Medina M."/>
            <person name="Meijer H.J."/>
            <person name="Nordberg E.K."/>
            <person name="Maclean D.J."/>
            <person name="Ospina-Giraldo M.D."/>
            <person name="Morris P.F."/>
            <person name="Phuntumart V."/>
            <person name="Putnam N.H."/>
            <person name="Rash S."/>
            <person name="Rose J.K."/>
            <person name="Sakihama Y."/>
            <person name="Salamov A.A."/>
            <person name="Savidor A."/>
            <person name="Scheuring C.F."/>
            <person name="Smith B.M."/>
            <person name="Sobral B.W."/>
            <person name="Terry A."/>
            <person name="Torto-Alalibo T.A."/>
            <person name="Win J."/>
            <person name="Xu Z."/>
            <person name="Zhang H."/>
            <person name="Grigoriev I.V."/>
            <person name="Rokhsar D.S."/>
            <person name="Boore J.L."/>
        </authorList>
    </citation>
    <scope>NUCLEOTIDE SEQUENCE [LARGE SCALE GENOMIC DNA]</scope>
    <source>
        <strain evidence="2 3">P6497</strain>
    </source>
</reference>
<dbReference type="STRING" id="1094619.G4ZAL7"/>
<gene>
    <name evidence="2" type="ORF">PHYSODRAFT_557059</name>
</gene>
<evidence type="ECO:0000313" key="3">
    <source>
        <dbReference type="Proteomes" id="UP000002640"/>
    </source>
</evidence>
<evidence type="ECO:0008006" key="4">
    <source>
        <dbReference type="Google" id="ProtNLM"/>
    </source>
</evidence>
<dbReference type="OMA" id="THICILC"/>
<dbReference type="RefSeq" id="XP_009521931.1">
    <property type="nucleotide sequence ID" value="XM_009523636.1"/>
</dbReference>
<sequence>MMRGHDTVFVETEAPDPLAGQPTDQYGIPLSVAHAPQTDLPVWQYIHQLSTPLANSKSADRPHTHICILCAASPPLRPTGKKAFTWRNALMRQRMSTNAVSHLQRVHPEEFVAIADYKQRKRQALEEKAAAKASEPKMKRAKRTPGPKRKAARTSQAEETHGTVEGELTDATPIALVAKAQSSGVQTRPPSAGVLARKRAVGKTADLLKTWLISSGLPVSMLRDETFQQVMKLSTSAMLAMPSASNLNAQVQDKFAKFGGFLRSYLAAESQAALGLPFLTLRHEFRPISACEDAARGVVTSNEERAFLSVEVGFIDSQWRRVDLVLAAKEVPRGWDQQVTQLVTRTVSETYNVDAISNYARFHVNTDEDTPSTLAAGGDYEPSTDEQEDLLTRTLRGCVTEALGLGSNTAFGGETDVRRILRLLQTLLKYFEAPDRAAALAEISAAHNVQAPLCSTSSIDELAQSNLTSIGALAELLRVSCTRYRAYCLYFQSPMRQTAADPELETAWMQLGLDDWRTATEIEATLNQLAQFRLEERLAPRAGAVAPSYALLFRRLLGVTAHATSLKCLSLDDDNSSTANRAARRKSKRADAFTSTGQHCIVRLRQLIAKRFPAPSTSAAVDDEIKAMLLDPRISSKAANLVTDTRAFRHAQEALRQEHRVVFELIAGRSADANANVNAEEEEEEDEDEDDDDDEISALLMVDGPKNQPPAAPSTTSNGKRSSSAVAEDEERAWREWQQVYVAWDTLATEGADLFDKGQYNLLKLYHHVNILKWFREVGQQAHPAASLLARMYLGRESGPSRALGASLLRFTKQEDADWVSGALQRAEKRCILHHNWQQFQQLSVNAAPFASSDENVNISTV</sequence>
<name>G4ZAL7_PHYSP</name>
<dbReference type="EMBL" id="JH159153">
    <property type="protein sequence ID" value="EGZ19214.1"/>
    <property type="molecule type" value="Genomic_DNA"/>
</dbReference>
<dbReference type="Proteomes" id="UP000002640">
    <property type="component" value="Unassembled WGS sequence"/>
</dbReference>